<organism evidence="11 12">
    <name type="scientific">Candidatus Microbacterium phytovorans</name>
    <dbReference type="NCBI Taxonomy" id="3121374"/>
    <lineage>
        <taxon>Bacteria</taxon>
        <taxon>Bacillati</taxon>
        <taxon>Actinomycetota</taxon>
        <taxon>Actinomycetes</taxon>
        <taxon>Micrococcales</taxon>
        <taxon>Microbacteriaceae</taxon>
        <taxon>Microbacterium</taxon>
    </lineage>
</organism>
<dbReference type="InterPro" id="IPR013685">
    <property type="entry name" value="POTRA_FtsQ_type"/>
</dbReference>
<evidence type="ECO:0000256" key="5">
    <source>
        <dbReference type="ARBA" id="ARBA00022989"/>
    </source>
</evidence>
<keyword evidence="6 9" id="KW-0472">Membrane</keyword>
<dbReference type="InterPro" id="IPR034746">
    <property type="entry name" value="POTRA"/>
</dbReference>
<dbReference type="GO" id="GO:0005886">
    <property type="term" value="C:plasma membrane"/>
    <property type="evidence" value="ECO:0007669"/>
    <property type="project" value="TreeGrafter"/>
</dbReference>
<keyword evidence="5 9" id="KW-1133">Transmembrane helix</keyword>
<reference evidence="11" key="1">
    <citation type="submission" date="2023-03" db="EMBL/GenBank/DDBJ databases">
        <title>Andean soil-derived lignocellulolytic bacterial consortium as a source of novel taxa and putative plastic-active enzymes.</title>
        <authorList>
            <person name="Diaz-Garcia L."/>
            <person name="Chuvochina M."/>
            <person name="Feuerriegel G."/>
            <person name="Bunk B."/>
            <person name="Sproer C."/>
            <person name="Streit W.R."/>
            <person name="Rodriguez L.M."/>
            <person name="Overmann J."/>
            <person name="Jimenez D.J."/>
        </authorList>
    </citation>
    <scope>NUCLEOTIDE SEQUENCE</scope>
    <source>
        <strain evidence="11">MAG 4610</strain>
    </source>
</reference>
<dbReference type="PROSITE" id="PS51779">
    <property type="entry name" value="POTRA"/>
    <property type="match status" value="1"/>
</dbReference>
<dbReference type="PANTHER" id="PTHR37820:SF1">
    <property type="entry name" value="CELL DIVISION PROTEIN FTSQ"/>
    <property type="match status" value="1"/>
</dbReference>
<evidence type="ECO:0000313" key="11">
    <source>
        <dbReference type="EMBL" id="WEK14157.1"/>
    </source>
</evidence>
<sequence length="345" mass="36042">MRRPSPLPPPPSRDEGTADEEIEVRLPVAPSSRGAVDGADAESASGDRVATDGAEGETAPILPLTTPRPASSDAASPAESVEEGEDAAPLQARDVWAAARARRRALRAEVRRFTARQRHRRTVWIASLSAVLLLVLGSVGAAYSPLLAVERVRVVGTEQLSADAVATALAGQVGRPLPLVDSSEVKAALVAFPLVESYTLEARPPHELVVRIVERTPIGTVKSRAGYTLVDAAGVALATTPKRPGGYPAITVPGGLTGVSSKAFTALGTVYRSLPSDIRDQVTAMRATTANDVTLTLGKTDTDIVWGDASESARKAVVLASIMVSRPPSKVSRYDVSSPGAVVVR</sequence>
<name>A0AAJ5W1S0_9MICO</name>
<dbReference type="PANTHER" id="PTHR37820">
    <property type="entry name" value="CELL DIVISION PROTEIN DIVIB"/>
    <property type="match status" value="1"/>
</dbReference>
<evidence type="ECO:0000256" key="4">
    <source>
        <dbReference type="ARBA" id="ARBA00022692"/>
    </source>
</evidence>
<evidence type="ECO:0000256" key="7">
    <source>
        <dbReference type="ARBA" id="ARBA00023306"/>
    </source>
</evidence>
<feature type="domain" description="POTRA" evidence="10">
    <location>
        <begin position="147"/>
        <end position="215"/>
    </location>
</feature>
<evidence type="ECO:0000256" key="1">
    <source>
        <dbReference type="ARBA" id="ARBA00004370"/>
    </source>
</evidence>
<dbReference type="GO" id="GO:0051301">
    <property type="term" value="P:cell division"/>
    <property type="evidence" value="ECO:0007669"/>
    <property type="project" value="UniProtKB-KW"/>
</dbReference>
<keyword evidence="3" id="KW-0132">Cell division</keyword>
<keyword evidence="2" id="KW-1003">Cell membrane</keyword>
<proteinExistence type="predicted"/>
<keyword evidence="7" id="KW-0131">Cell cycle</keyword>
<dbReference type="AlphaFoldDB" id="A0AAJ5W1S0"/>
<dbReference type="Pfam" id="PF08478">
    <property type="entry name" value="POTRA_1"/>
    <property type="match status" value="1"/>
</dbReference>
<evidence type="ECO:0000259" key="10">
    <source>
        <dbReference type="PROSITE" id="PS51779"/>
    </source>
</evidence>
<feature type="transmembrane region" description="Helical" evidence="9">
    <location>
        <begin position="122"/>
        <end position="143"/>
    </location>
</feature>
<evidence type="ECO:0000256" key="9">
    <source>
        <dbReference type="SAM" id="Phobius"/>
    </source>
</evidence>
<comment type="subcellular location">
    <subcellularLocation>
        <location evidence="1">Membrane</location>
    </subcellularLocation>
</comment>
<evidence type="ECO:0000256" key="8">
    <source>
        <dbReference type="SAM" id="MobiDB-lite"/>
    </source>
</evidence>
<evidence type="ECO:0000313" key="12">
    <source>
        <dbReference type="Proteomes" id="UP001213972"/>
    </source>
</evidence>
<keyword evidence="4 9" id="KW-0812">Transmembrane</keyword>
<accession>A0AAJ5W1S0</accession>
<dbReference type="EMBL" id="CP119321">
    <property type="protein sequence ID" value="WEK14157.1"/>
    <property type="molecule type" value="Genomic_DNA"/>
</dbReference>
<dbReference type="InterPro" id="IPR050487">
    <property type="entry name" value="FtsQ_DivIB"/>
</dbReference>
<evidence type="ECO:0000256" key="3">
    <source>
        <dbReference type="ARBA" id="ARBA00022618"/>
    </source>
</evidence>
<feature type="compositionally biased region" description="Pro residues" evidence="8">
    <location>
        <begin position="1"/>
        <end position="11"/>
    </location>
</feature>
<feature type="region of interest" description="Disordered" evidence="8">
    <location>
        <begin position="1"/>
        <end position="89"/>
    </location>
</feature>
<gene>
    <name evidence="11" type="ORF">P0Y48_02795</name>
</gene>
<protein>
    <submittedName>
        <fullName evidence="11">FtsQ-type POTRA domain-containing protein</fullName>
    </submittedName>
</protein>
<evidence type="ECO:0000256" key="2">
    <source>
        <dbReference type="ARBA" id="ARBA00022475"/>
    </source>
</evidence>
<feature type="compositionally biased region" description="Low complexity" evidence="8">
    <location>
        <begin position="67"/>
        <end position="79"/>
    </location>
</feature>
<dbReference type="Gene3D" id="3.10.20.310">
    <property type="entry name" value="membrane protein fhac"/>
    <property type="match status" value="1"/>
</dbReference>
<dbReference type="Proteomes" id="UP001213972">
    <property type="component" value="Chromosome"/>
</dbReference>
<evidence type="ECO:0000256" key="6">
    <source>
        <dbReference type="ARBA" id="ARBA00023136"/>
    </source>
</evidence>